<feature type="domain" description="SAF" evidence="1">
    <location>
        <begin position="40"/>
        <end position="102"/>
    </location>
</feature>
<dbReference type="Pfam" id="PF08666">
    <property type="entry name" value="SAF"/>
    <property type="match status" value="1"/>
</dbReference>
<evidence type="ECO:0000313" key="3">
    <source>
        <dbReference type="Proteomes" id="UP001649381"/>
    </source>
</evidence>
<dbReference type="NCBIfam" id="TIGR03177">
    <property type="entry name" value="pilus_cpaB"/>
    <property type="match status" value="1"/>
</dbReference>
<dbReference type="Gene3D" id="3.90.1210.10">
    <property type="entry name" value="Antifreeze-like/N-acetylneuraminic acid synthase C-terminal domain"/>
    <property type="match status" value="1"/>
</dbReference>
<dbReference type="CDD" id="cd11614">
    <property type="entry name" value="SAF_CpaB_FlgA_like"/>
    <property type="match status" value="1"/>
</dbReference>
<dbReference type="InterPro" id="IPR017592">
    <property type="entry name" value="Pilus_assmbl_Flp-typ_CpaB"/>
</dbReference>
<dbReference type="SMART" id="SM00858">
    <property type="entry name" value="SAF"/>
    <property type="match status" value="1"/>
</dbReference>
<dbReference type="Pfam" id="PF16976">
    <property type="entry name" value="RcpC"/>
    <property type="match status" value="1"/>
</dbReference>
<dbReference type="InterPro" id="IPR013974">
    <property type="entry name" value="SAF"/>
</dbReference>
<evidence type="ECO:0000259" key="1">
    <source>
        <dbReference type="SMART" id="SM00858"/>
    </source>
</evidence>
<dbReference type="InterPro" id="IPR031571">
    <property type="entry name" value="RcpC_dom"/>
</dbReference>
<dbReference type="EMBL" id="JAKIJS010000002">
    <property type="protein sequence ID" value="MCF6139280.1"/>
    <property type="molecule type" value="Genomic_DNA"/>
</dbReference>
<sequence length="227" mass="25098">MLRSKLVLVLAIVMGLITTVLFFNYMKQFDSETVASQTKKEVVIASTEIKRNVPITKEMLETKLLPEEGVHTNAVLKMDEAIGQYSTADIALGESLLTNHLQNVKEETLFVSRKVREGFRAVSVGLNLPQSVTNLIEPGDQVDVIGTKKIGDEQVSEFVVQNVTVLAVGRRLVETTEGEPYVEFTSATLEVMPNESVRLVNASESGTVHIVLRTRVKPDKEAVKDDK</sequence>
<evidence type="ECO:0000313" key="2">
    <source>
        <dbReference type="EMBL" id="MCF6139280.1"/>
    </source>
</evidence>
<name>A0ABS9H662_9BACL</name>
<dbReference type="RefSeq" id="WP_236338044.1">
    <property type="nucleotide sequence ID" value="NZ_JAKIJS010000002.1"/>
</dbReference>
<keyword evidence="3" id="KW-1185">Reference proteome</keyword>
<gene>
    <name evidence="2" type="primary">cpaB</name>
    <name evidence="2" type="ORF">L2716_16205</name>
</gene>
<accession>A0ABS9H662</accession>
<dbReference type="Proteomes" id="UP001649381">
    <property type="component" value="Unassembled WGS sequence"/>
</dbReference>
<protein>
    <submittedName>
        <fullName evidence="2">Flp pilus assembly protein CpaB</fullName>
    </submittedName>
</protein>
<proteinExistence type="predicted"/>
<comment type="caution">
    <text evidence="2">The sequence shown here is derived from an EMBL/GenBank/DDBJ whole genome shotgun (WGS) entry which is preliminary data.</text>
</comment>
<organism evidence="2 3">
    <name type="scientific">Pseudalkalibacillus berkeleyi</name>
    <dbReference type="NCBI Taxonomy" id="1069813"/>
    <lineage>
        <taxon>Bacteria</taxon>
        <taxon>Bacillati</taxon>
        <taxon>Bacillota</taxon>
        <taxon>Bacilli</taxon>
        <taxon>Bacillales</taxon>
        <taxon>Fictibacillaceae</taxon>
        <taxon>Pseudalkalibacillus</taxon>
    </lineage>
</organism>
<reference evidence="2 3" key="1">
    <citation type="submission" date="2022-01" db="EMBL/GenBank/DDBJ databases">
        <title>Alkalihalobacillus sp. EGI L200015, a novel bacterium isolated from a salt lake sediment.</title>
        <authorList>
            <person name="Gao L."/>
            <person name="Fang B.-Z."/>
            <person name="Li W.-J."/>
        </authorList>
    </citation>
    <scope>NUCLEOTIDE SEQUENCE [LARGE SCALE GENOMIC DNA]</scope>
    <source>
        <strain evidence="2 3">KCTC 12718</strain>
    </source>
</reference>